<organism evidence="2 3">
    <name type="scientific">Pristionchus mayeri</name>
    <dbReference type="NCBI Taxonomy" id="1317129"/>
    <lineage>
        <taxon>Eukaryota</taxon>
        <taxon>Metazoa</taxon>
        <taxon>Ecdysozoa</taxon>
        <taxon>Nematoda</taxon>
        <taxon>Chromadorea</taxon>
        <taxon>Rhabditida</taxon>
        <taxon>Rhabditina</taxon>
        <taxon>Diplogasteromorpha</taxon>
        <taxon>Diplogasteroidea</taxon>
        <taxon>Neodiplogasteridae</taxon>
        <taxon>Pristionchus</taxon>
    </lineage>
</organism>
<evidence type="ECO:0000313" key="2">
    <source>
        <dbReference type="EMBL" id="GMR49526.1"/>
    </source>
</evidence>
<dbReference type="EMBL" id="BTRK01000004">
    <property type="protein sequence ID" value="GMR49526.1"/>
    <property type="molecule type" value="Genomic_DNA"/>
</dbReference>
<comment type="caution">
    <text evidence="2">The sequence shown here is derived from an EMBL/GenBank/DDBJ whole genome shotgun (WGS) entry which is preliminary data.</text>
</comment>
<feature type="compositionally biased region" description="Basic and acidic residues" evidence="1">
    <location>
        <begin position="157"/>
        <end position="171"/>
    </location>
</feature>
<dbReference type="Proteomes" id="UP001328107">
    <property type="component" value="Unassembled WGS sequence"/>
</dbReference>
<accession>A0AAN5CRW0</accession>
<keyword evidence="3" id="KW-1185">Reference proteome</keyword>
<dbReference type="AlphaFoldDB" id="A0AAN5CRW0"/>
<evidence type="ECO:0000256" key="1">
    <source>
        <dbReference type="SAM" id="MobiDB-lite"/>
    </source>
</evidence>
<protein>
    <submittedName>
        <fullName evidence="2">Uncharacterized protein</fullName>
    </submittedName>
</protein>
<reference evidence="3" key="1">
    <citation type="submission" date="2022-10" db="EMBL/GenBank/DDBJ databases">
        <title>Genome assembly of Pristionchus species.</title>
        <authorList>
            <person name="Yoshida K."/>
            <person name="Sommer R.J."/>
        </authorList>
    </citation>
    <scope>NUCLEOTIDE SEQUENCE [LARGE SCALE GENOMIC DNA]</scope>
    <source>
        <strain evidence="3">RS5460</strain>
    </source>
</reference>
<feature type="non-terminal residue" evidence="2">
    <location>
        <position position="1"/>
    </location>
</feature>
<evidence type="ECO:0000313" key="3">
    <source>
        <dbReference type="Proteomes" id="UP001328107"/>
    </source>
</evidence>
<gene>
    <name evidence="2" type="ORF">PMAYCL1PPCAC_19721</name>
</gene>
<sequence length="178" mass="20161">LQGVVTSLSGERVFITFNHGSSIFPPNHKTNHLCLGDIVDIKVIPARDDGRFNIVEVGEEIRKRDDMVVLLYQGTKCTVVCDAKVVGTCNEYFLLDTPIIGGTFFLCNDAHGEMEVGDLWKVKMQRLKHKKDFPSHWMATSVVGDKYKKSEAITRRDDMRKENAHSSRSREFTNSTLL</sequence>
<feature type="region of interest" description="Disordered" evidence="1">
    <location>
        <begin position="157"/>
        <end position="178"/>
    </location>
</feature>
<proteinExistence type="predicted"/>
<name>A0AAN5CRW0_9BILA</name>